<dbReference type="SUPFAM" id="SSF103473">
    <property type="entry name" value="MFS general substrate transporter"/>
    <property type="match status" value="1"/>
</dbReference>
<feature type="transmembrane region" description="Helical" evidence="2">
    <location>
        <begin position="204"/>
        <end position="227"/>
    </location>
</feature>
<feature type="transmembrane region" description="Helical" evidence="2">
    <location>
        <begin position="176"/>
        <end position="198"/>
    </location>
</feature>
<dbReference type="RefSeq" id="XP_027455216.1">
    <property type="nucleotide sequence ID" value="XM_027599415.1"/>
</dbReference>
<dbReference type="AlphaFoldDB" id="A0A6J2DLU0"/>
<gene>
    <name evidence="4 5 6 7 8 9" type="primary">SLC10A6</name>
</gene>
<dbReference type="InterPro" id="IPR038770">
    <property type="entry name" value="Na+/solute_symporter_sf"/>
</dbReference>
<proteinExistence type="predicted"/>
<name>A0A6J2DLU0_ZALCA</name>
<dbReference type="RefSeq" id="XP_027455217.1">
    <property type="nucleotide sequence ID" value="XM_027599416.1"/>
</dbReference>
<sequence>MAYGLPRKNTVKTILQGSCYKVQEPWELALLTKTWYTNLANIKSPFLGKITFGSPLYLRKTKAIKNALLPSAESIKLEREYEMKRLNHLKCQQNVAVEIQLSLRESITMTTCSTVAALGMMPLCLYLYTLSWNLEQNLTIPYQNIGITLVCLTIPVAFGIYVNYRWPKQSKIILQIGAIVGGVLLLVVAVAGVVLAKGSWNSDITLLTISFIFPLIGHVTGFLLALLTHQSWQRCRTISLETGAQNIQMCVTMLQLSFTAKQLVQMLSFPLAYGLFQLLDGFLIVAAYKMYKRRLKNEHRKKDTGCAEGCHKKKSTSLKETGAFLEVNEVAVTPGPSVPMDCHTAFESTSHISSSTYWS</sequence>
<dbReference type="Gene3D" id="1.20.1530.20">
    <property type="match status" value="1"/>
</dbReference>
<dbReference type="RefSeq" id="XP_027455219.1">
    <property type="nucleotide sequence ID" value="XM_027599418.1"/>
</dbReference>
<keyword evidence="3" id="KW-1185">Reference proteome</keyword>
<organism evidence="3 6">
    <name type="scientific">Zalophus californianus</name>
    <name type="common">California sealion</name>
    <dbReference type="NCBI Taxonomy" id="9704"/>
    <lineage>
        <taxon>Eukaryota</taxon>
        <taxon>Metazoa</taxon>
        <taxon>Chordata</taxon>
        <taxon>Craniata</taxon>
        <taxon>Vertebrata</taxon>
        <taxon>Euteleostomi</taxon>
        <taxon>Mammalia</taxon>
        <taxon>Eutheria</taxon>
        <taxon>Laurasiatheria</taxon>
        <taxon>Carnivora</taxon>
        <taxon>Caniformia</taxon>
        <taxon>Pinnipedia</taxon>
        <taxon>Otariidae</taxon>
        <taxon>Zalophus</taxon>
    </lineage>
</organism>
<dbReference type="GeneID" id="113924991"/>
<dbReference type="RefSeq" id="XP_027455220.1">
    <property type="nucleotide sequence ID" value="XM_027599419.1"/>
</dbReference>
<reference evidence="4 5" key="1">
    <citation type="submission" date="2025-04" db="UniProtKB">
        <authorList>
            <consortium name="RefSeq"/>
        </authorList>
    </citation>
    <scope>IDENTIFICATION</scope>
    <source>
        <tissue evidence="4 5">Blood</tissue>
    </source>
</reference>
<evidence type="ECO:0000313" key="3">
    <source>
        <dbReference type="Proteomes" id="UP000515165"/>
    </source>
</evidence>
<keyword evidence="2" id="KW-0472">Membrane</keyword>
<protein>
    <submittedName>
        <fullName evidence="4 5">Solute carrier family 10 member 6 isoform X7</fullName>
    </submittedName>
</protein>
<keyword evidence="2" id="KW-1133">Transmembrane helix</keyword>
<dbReference type="InterPro" id="IPR027825">
    <property type="entry name" value="DUF4522"/>
</dbReference>
<dbReference type="PANTHER" id="PTHR38002">
    <property type="entry name" value="C4ORF36 ISOFORM 11"/>
    <property type="match status" value="1"/>
</dbReference>
<dbReference type="GO" id="GO:0016020">
    <property type="term" value="C:membrane"/>
    <property type="evidence" value="ECO:0007669"/>
    <property type="project" value="UniProtKB-SubCell"/>
</dbReference>
<feature type="transmembrane region" description="Helical" evidence="2">
    <location>
        <begin position="270"/>
        <end position="291"/>
    </location>
</feature>
<evidence type="ECO:0000256" key="2">
    <source>
        <dbReference type="SAM" id="Phobius"/>
    </source>
</evidence>
<evidence type="ECO:0000313" key="5">
    <source>
        <dbReference type="RefSeq" id="XP_027455217.1"/>
    </source>
</evidence>
<evidence type="ECO:0000313" key="6">
    <source>
        <dbReference type="RefSeq" id="XP_027455218.1"/>
    </source>
</evidence>
<dbReference type="RefSeq" id="XP_027455218.1">
    <property type="nucleotide sequence ID" value="XM_027599417.1"/>
</dbReference>
<evidence type="ECO:0000313" key="9">
    <source>
        <dbReference type="RefSeq" id="XP_027455221.1"/>
    </source>
</evidence>
<keyword evidence="2" id="KW-0812">Transmembrane</keyword>
<evidence type="ECO:0000256" key="1">
    <source>
        <dbReference type="ARBA" id="ARBA00004141"/>
    </source>
</evidence>
<evidence type="ECO:0000313" key="8">
    <source>
        <dbReference type="RefSeq" id="XP_027455220.1"/>
    </source>
</evidence>
<feature type="transmembrane region" description="Helical" evidence="2">
    <location>
        <begin position="107"/>
        <end position="128"/>
    </location>
</feature>
<dbReference type="RefSeq" id="XP_027455221.1">
    <property type="nucleotide sequence ID" value="XM_027599420.1"/>
</dbReference>
<dbReference type="Proteomes" id="UP000515165">
    <property type="component" value="Chromosome 2"/>
</dbReference>
<dbReference type="CTD" id="345274"/>
<comment type="subcellular location">
    <subcellularLocation>
        <location evidence="1">Membrane</location>
        <topology evidence="1">Multi-pass membrane protein</topology>
    </subcellularLocation>
</comment>
<dbReference type="InterPro" id="IPR036259">
    <property type="entry name" value="MFS_trans_sf"/>
</dbReference>
<accession>A0A6J2DLU0</accession>
<dbReference type="Pfam" id="PF15022">
    <property type="entry name" value="DUF4522"/>
    <property type="match status" value="1"/>
</dbReference>
<dbReference type="PANTHER" id="PTHR38002:SF1">
    <property type="entry name" value="CHROMOSOME 4 OPEN READING FRAME 36"/>
    <property type="match status" value="1"/>
</dbReference>
<evidence type="ECO:0000313" key="4">
    <source>
        <dbReference type="RefSeq" id="XP_027455216.1"/>
    </source>
</evidence>
<evidence type="ECO:0000313" key="7">
    <source>
        <dbReference type="RefSeq" id="XP_027455219.1"/>
    </source>
</evidence>
<feature type="transmembrane region" description="Helical" evidence="2">
    <location>
        <begin position="140"/>
        <end position="164"/>
    </location>
</feature>